<keyword evidence="1" id="KW-0805">Transcription regulation</keyword>
<dbReference type="GO" id="GO:0003677">
    <property type="term" value="F:DNA binding"/>
    <property type="evidence" value="ECO:0007669"/>
    <property type="project" value="UniProtKB-KW"/>
</dbReference>
<accession>A0A421DIF2</accession>
<dbReference type="SUPFAM" id="SSF57701">
    <property type="entry name" value="Zn2/Cys6 DNA-binding domain"/>
    <property type="match status" value="1"/>
</dbReference>
<keyword evidence="3" id="KW-0804">Transcription</keyword>
<evidence type="ECO:0000313" key="6">
    <source>
        <dbReference type="EMBL" id="RLM01901.1"/>
    </source>
</evidence>
<dbReference type="STRING" id="1245748.A0A421DIF2"/>
<dbReference type="InterPro" id="IPR036864">
    <property type="entry name" value="Zn2-C6_fun-type_DNA-bd_sf"/>
</dbReference>
<keyword evidence="4" id="KW-0539">Nucleus</keyword>
<evidence type="ECO:0000256" key="5">
    <source>
        <dbReference type="SAM" id="MobiDB-lite"/>
    </source>
</evidence>
<gene>
    <name evidence="6" type="ORF">CFD26_107036</name>
</gene>
<feature type="region of interest" description="Disordered" evidence="5">
    <location>
        <begin position="257"/>
        <end position="294"/>
    </location>
</feature>
<reference evidence="6 7" key="1">
    <citation type="submission" date="2018-08" db="EMBL/GenBank/DDBJ databases">
        <title>Draft genome sequences of two Aspergillus turcosus clinical strains isolated from bronchoalveolar lavage fluid: one azole-susceptible and the other azole-resistant.</title>
        <authorList>
            <person name="Parent-Michaud M."/>
            <person name="Dufresne P.J."/>
            <person name="Fournier E."/>
            <person name="Martineau C."/>
            <person name="Moreira S."/>
            <person name="Perkins V."/>
            <person name="De Repentigny L."/>
            <person name="Dufresne S.F."/>
        </authorList>
    </citation>
    <scope>NUCLEOTIDE SEQUENCE [LARGE SCALE GENOMIC DNA]</scope>
    <source>
        <strain evidence="6">HMR AF 1038</strain>
    </source>
</reference>
<evidence type="ECO:0000256" key="4">
    <source>
        <dbReference type="ARBA" id="ARBA00023242"/>
    </source>
</evidence>
<evidence type="ECO:0000256" key="1">
    <source>
        <dbReference type="ARBA" id="ARBA00023015"/>
    </source>
</evidence>
<evidence type="ECO:0000256" key="3">
    <source>
        <dbReference type="ARBA" id="ARBA00023163"/>
    </source>
</evidence>
<dbReference type="AlphaFoldDB" id="A0A421DIF2"/>
<dbReference type="OrthoDB" id="5303703at2759"/>
<dbReference type="GO" id="GO:0000981">
    <property type="term" value="F:DNA-binding transcription factor activity, RNA polymerase II-specific"/>
    <property type="evidence" value="ECO:0007669"/>
    <property type="project" value="InterPro"/>
</dbReference>
<dbReference type="EMBL" id="NIDN02000001">
    <property type="protein sequence ID" value="RLM01901.1"/>
    <property type="molecule type" value="Genomic_DNA"/>
</dbReference>
<comment type="caution">
    <text evidence="6">The sequence shown here is derived from an EMBL/GenBank/DDBJ whole genome shotgun (WGS) entry which is preliminary data.</text>
</comment>
<sequence>MAYTVQRLEQAVQLFRSPSTKLIGFLAEECKYSLRKRRSKGKQAIPSSWLDDDSDSDYNPVQETADSKRKRAFRTEDSTRPRKQARSTERLIVIMALKSITGRAFLAALPMSEVDIPPEDDEQLMQYWNIADCAVESESNSRYSFRKREGPHEDNDRLVDLDEAAAKGCWACRKIHQDCSLLQDQFAYPCQTCKEDSIDCELIIPPEWKRALPSDRNSLYRWPSEEQAAARAKGEETETRKLRDLWRLWVHLGHNSPSPCERRARSSDFMDTSPEEPQHSDYPNVLGPPGGLYL</sequence>
<evidence type="ECO:0000256" key="2">
    <source>
        <dbReference type="ARBA" id="ARBA00023125"/>
    </source>
</evidence>
<evidence type="ECO:0000313" key="7">
    <source>
        <dbReference type="Proteomes" id="UP000215289"/>
    </source>
</evidence>
<name>A0A421DIF2_9EURO</name>
<proteinExistence type="predicted"/>
<protein>
    <recommendedName>
        <fullName evidence="8">Zn(2)-C6 fungal-type domain-containing protein</fullName>
    </recommendedName>
</protein>
<dbReference type="Proteomes" id="UP000215289">
    <property type="component" value="Unassembled WGS sequence"/>
</dbReference>
<evidence type="ECO:0008006" key="8">
    <source>
        <dbReference type="Google" id="ProtNLM"/>
    </source>
</evidence>
<dbReference type="GO" id="GO:0008270">
    <property type="term" value="F:zinc ion binding"/>
    <property type="evidence" value="ECO:0007669"/>
    <property type="project" value="InterPro"/>
</dbReference>
<organism evidence="6 7">
    <name type="scientific">Aspergillus turcosus</name>
    <dbReference type="NCBI Taxonomy" id="1245748"/>
    <lineage>
        <taxon>Eukaryota</taxon>
        <taxon>Fungi</taxon>
        <taxon>Dikarya</taxon>
        <taxon>Ascomycota</taxon>
        <taxon>Pezizomycotina</taxon>
        <taxon>Eurotiomycetes</taxon>
        <taxon>Eurotiomycetidae</taxon>
        <taxon>Eurotiales</taxon>
        <taxon>Aspergillaceae</taxon>
        <taxon>Aspergillus</taxon>
        <taxon>Aspergillus subgen. Fumigati</taxon>
    </lineage>
</organism>
<keyword evidence="2" id="KW-0238">DNA-binding</keyword>
<feature type="region of interest" description="Disordered" evidence="5">
    <location>
        <begin position="44"/>
        <end position="85"/>
    </location>
</feature>
<keyword evidence="7" id="KW-1185">Reference proteome</keyword>